<accession>B8IJU3</accession>
<protein>
    <submittedName>
        <fullName evidence="2">Uncharacterized protein</fullName>
    </submittedName>
</protein>
<organism evidence="2 3">
    <name type="scientific">Methylobacterium nodulans (strain LMG 21967 / CNCM I-2342 / ORS 2060)</name>
    <dbReference type="NCBI Taxonomy" id="460265"/>
    <lineage>
        <taxon>Bacteria</taxon>
        <taxon>Pseudomonadati</taxon>
        <taxon>Pseudomonadota</taxon>
        <taxon>Alphaproteobacteria</taxon>
        <taxon>Hyphomicrobiales</taxon>
        <taxon>Methylobacteriaceae</taxon>
        <taxon>Methylobacterium</taxon>
    </lineage>
</organism>
<keyword evidence="3" id="KW-1185">Reference proteome</keyword>
<proteinExistence type="predicted"/>
<gene>
    <name evidence="2" type="ordered locus">Mnod_5110</name>
</gene>
<feature type="region of interest" description="Disordered" evidence="1">
    <location>
        <begin position="33"/>
        <end position="60"/>
    </location>
</feature>
<dbReference type="KEGG" id="mno:Mnod_5110"/>
<dbReference type="EMBL" id="CP001349">
    <property type="protein sequence ID" value="ACL59956.1"/>
    <property type="molecule type" value="Genomic_DNA"/>
</dbReference>
<dbReference type="STRING" id="460265.Mnod_5110"/>
<reference evidence="2 3" key="1">
    <citation type="submission" date="2009-01" db="EMBL/GenBank/DDBJ databases">
        <title>Complete sequence of chromosome of Methylobacterium nodulans ORS 2060.</title>
        <authorList>
            <consortium name="US DOE Joint Genome Institute"/>
            <person name="Lucas S."/>
            <person name="Copeland A."/>
            <person name="Lapidus A."/>
            <person name="Glavina del Rio T."/>
            <person name="Dalin E."/>
            <person name="Tice H."/>
            <person name="Bruce D."/>
            <person name="Goodwin L."/>
            <person name="Pitluck S."/>
            <person name="Sims D."/>
            <person name="Brettin T."/>
            <person name="Detter J.C."/>
            <person name="Han C."/>
            <person name="Larimer F."/>
            <person name="Land M."/>
            <person name="Hauser L."/>
            <person name="Kyrpides N."/>
            <person name="Ivanova N."/>
            <person name="Marx C.J."/>
            <person name="Richardson P."/>
        </authorList>
    </citation>
    <scope>NUCLEOTIDE SEQUENCE [LARGE SCALE GENOMIC DNA]</scope>
    <source>
        <strain evidence="3">LMG 21967 / CNCM I-2342 / ORS 2060</strain>
    </source>
</reference>
<evidence type="ECO:0000313" key="2">
    <source>
        <dbReference type="EMBL" id="ACL59956.1"/>
    </source>
</evidence>
<dbReference type="AlphaFoldDB" id="B8IJU3"/>
<sequence length="60" mass="6349">MEYPGWGRHCRRSGETVDATAAEIAARTALVVQSRNRPAQAAEPHMATGRRISLAGSAGT</sequence>
<evidence type="ECO:0000313" key="3">
    <source>
        <dbReference type="Proteomes" id="UP000008207"/>
    </source>
</evidence>
<dbReference type="HOGENOM" id="CLU_2936326_0_0_5"/>
<name>B8IJU3_METNO</name>
<dbReference type="Proteomes" id="UP000008207">
    <property type="component" value="Chromosome"/>
</dbReference>
<evidence type="ECO:0000256" key="1">
    <source>
        <dbReference type="SAM" id="MobiDB-lite"/>
    </source>
</evidence>